<reference evidence="1" key="1">
    <citation type="submission" date="2013-12" db="EMBL/GenBank/DDBJ databases">
        <authorList>
            <person name="Aslett M."/>
        </authorList>
    </citation>
    <scope>NUCLEOTIDE SEQUENCE [LARGE SCALE GENOMIC DNA]</scope>
    <source>
        <strain evidence="1">Lindley</strain>
    </source>
</reference>
<proteinExistence type="predicted"/>
<dbReference type="WBParaSite" id="GPLIN_000210000">
    <property type="protein sequence ID" value="GPLIN_000210000"/>
    <property type="gene ID" value="GPLIN_000210000"/>
</dbReference>
<name>A0A183BNB4_GLOPA</name>
<organism evidence="1 2">
    <name type="scientific">Globodera pallida</name>
    <name type="common">Potato cyst nematode worm</name>
    <name type="synonym">Heterodera pallida</name>
    <dbReference type="NCBI Taxonomy" id="36090"/>
    <lineage>
        <taxon>Eukaryota</taxon>
        <taxon>Metazoa</taxon>
        <taxon>Ecdysozoa</taxon>
        <taxon>Nematoda</taxon>
        <taxon>Chromadorea</taxon>
        <taxon>Rhabditida</taxon>
        <taxon>Tylenchina</taxon>
        <taxon>Tylenchomorpha</taxon>
        <taxon>Tylenchoidea</taxon>
        <taxon>Heteroderidae</taxon>
        <taxon>Heteroderinae</taxon>
        <taxon>Globodera</taxon>
    </lineage>
</organism>
<keyword evidence="1" id="KW-1185">Reference proteome</keyword>
<reference evidence="2" key="3">
    <citation type="submission" date="2016-06" db="UniProtKB">
        <authorList>
            <consortium name="WormBaseParasite"/>
        </authorList>
    </citation>
    <scope>IDENTIFICATION</scope>
</reference>
<accession>A0A183BNB4</accession>
<sequence>MPKMFYGAFKNSLLAWESQCILESGDVSIKQGCSNSMSYEQLRFNCEQQEGGHFASHSPLLSPHIDLPELLPPPPNWRSRSTRLAFVV</sequence>
<evidence type="ECO:0000313" key="1">
    <source>
        <dbReference type="Proteomes" id="UP000050741"/>
    </source>
</evidence>
<dbReference type="Proteomes" id="UP000050741">
    <property type="component" value="Unassembled WGS sequence"/>
</dbReference>
<dbReference type="AlphaFoldDB" id="A0A183BNB4"/>
<evidence type="ECO:0000313" key="2">
    <source>
        <dbReference type="WBParaSite" id="GPLIN_000210000"/>
    </source>
</evidence>
<reference evidence="1" key="2">
    <citation type="submission" date="2014-05" db="EMBL/GenBank/DDBJ databases">
        <title>The genome and life-stage specific transcriptomes of Globodera pallida elucidate key aspects of plant parasitism by a cyst nematode.</title>
        <authorList>
            <person name="Cotton J.A."/>
            <person name="Lilley C.J."/>
            <person name="Jones L.M."/>
            <person name="Kikuchi T."/>
            <person name="Reid A.J."/>
            <person name="Thorpe P."/>
            <person name="Tsai I.J."/>
            <person name="Beasley H."/>
            <person name="Blok V."/>
            <person name="Cock P.J.A."/>
            <person name="Van den Akker S.E."/>
            <person name="Holroyd N."/>
            <person name="Hunt M."/>
            <person name="Mantelin S."/>
            <person name="Naghra H."/>
            <person name="Pain A."/>
            <person name="Palomares-Rius J.E."/>
            <person name="Zarowiecki M."/>
            <person name="Berriman M."/>
            <person name="Jones J.T."/>
            <person name="Urwin P.E."/>
        </authorList>
    </citation>
    <scope>NUCLEOTIDE SEQUENCE [LARGE SCALE GENOMIC DNA]</scope>
    <source>
        <strain evidence="1">Lindley</strain>
    </source>
</reference>
<protein>
    <submittedName>
        <fullName evidence="2">SRCR domain-containing protein</fullName>
    </submittedName>
</protein>